<dbReference type="Proteomes" id="UP000238042">
    <property type="component" value="Unassembled WGS sequence"/>
</dbReference>
<dbReference type="PANTHER" id="PTHR32305">
    <property type="match status" value="1"/>
</dbReference>
<sequence>MYRVYSLSKDNYANFEVPYHGKDHNDYVNGAGFCCEGKDKKLQTYGGGIGKGNEEYEKMQYYYHADHLGSSSYITNLDAQIVKHVEYVPFWEVLIEERNQSWNTPYLFNGKELDEETGLYYYGARYYNPRESIFLSMDPMFEKTGTPYQYTYQNPIRFTDPTGMEANPIYDENGNFLGTDNRGLQGEAIIMNKDNFSQGMSHEEAKSKGTLLSNYNVESDGKGGLTEKGKYQAAVFDRINMHSLGLKNRPDYDGFLTLSEANDWYRNGGGSPLFVNSALIDLFPVTLENVNQSKNGYYFNFFLTQNTETGLVYGSIKITLMDKKNGIVRLGDKKGLLDTYDFDIKPSDGTLKRAVRNIGTRIGKFVAGEGTPFDIYTYGTAKLKSNSVLFKPNAPILP</sequence>
<feature type="domain" description="Teneurin-like YD-shell" evidence="2">
    <location>
        <begin position="59"/>
        <end position="151"/>
    </location>
</feature>
<dbReference type="EMBL" id="PSZM01000028">
    <property type="protein sequence ID" value="PQL93776.1"/>
    <property type="molecule type" value="Genomic_DNA"/>
</dbReference>
<reference evidence="3 4" key="1">
    <citation type="submission" date="2018-02" db="EMBL/GenBank/DDBJ databases">
        <title>Genome sequences of Apibacter spp., gut symbionts of Asian honey bees.</title>
        <authorList>
            <person name="Kwong W.K."/>
            <person name="Steele M.I."/>
            <person name="Moran N.A."/>
        </authorList>
    </citation>
    <scope>NUCLEOTIDE SEQUENCE [LARGE SCALE GENOMIC DNA]</scope>
    <source>
        <strain evidence="4">wkB301</strain>
    </source>
</reference>
<keyword evidence="4" id="KW-1185">Reference proteome</keyword>
<keyword evidence="1" id="KW-0677">Repeat</keyword>
<dbReference type="InterPro" id="IPR056823">
    <property type="entry name" value="TEN-like_YD-shell"/>
</dbReference>
<comment type="caution">
    <text evidence="3">The sequence shown here is derived from an EMBL/GenBank/DDBJ whole genome shotgun (WGS) entry which is preliminary data.</text>
</comment>
<organism evidence="3 4">
    <name type="scientific">Apibacter adventoris</name>
    <dbReference type="NCBI Taxonomy" id="1679466"/>
    <lineage>
        <taxon>Bacteria</taxon>
        <taxon>Pseudomonadati</taxon>
        <taxon>Bacteroidota</taxon>
        <taxon>Flavobacteriia</taxon>
        <taxon>Flavobacteriales</taxon>
        <taxon>Weeksellaceae</taxon>
        <taxon>Apibacter</taxon>
    </lineage>
</organism>
<proteinExistence type="predicted"/>
<dbReference type="PANTHER" id="PTHR32305:SF15">
    <property type="entry name" value="PROTEIN RHSA-RELATED"/>
    <property type="match status" value="1"/>
</dbReference>
<dbReference type="AlphaFoldDB" id="A0A2S8AEK9"/>
<accession>A0A2S8AEK9</accession>
<evidence type="ECO:0000313" key="4">
    <source>
        <dbReference type="Proteomes" id="UP000238042"/>
    </source>
</evidence>
<dbReference type="InterPro" id="IPR050708">
    <property type="entry name" value="T6SS_VgrG/RHS"/>
</dbReference>
<evidence type="ECO:0000259" key="2">
    <source>
        <dbReference type="Pfam" id="PF25023"/>
    </source>
</evidence>
<evidence type="ECO:0000313" key="3">
    <source>
        <dbReference type="EMBL" id="PQL93776.1"/>
    </source>
</evidence>
<protein>
    <recommendedName>
        <fullName evidence="2">Teneurin-like YD-shell domain-containing protein</fullName>
    </recommendedName>
</protein>
<dbReference type="InterPro" id="IPR022385">
    <property type="entry name" value="Rhs_assc_core"/>
</dbReference>
<dbReference type="NCBIfam" id="TIGR03696">
    <property type="entry name" value="Rhs_assc_core"/>
    <property type="match status" value="1"/>
</dbReference>
<evidence type="ECO:0000256" key="1">
    <source>
        <dbReference type="ARBA" id="ARBA00022737"/>
    </source>
</evidence>
<dbReference type="Gene3D" id="2.180.10.10">
    <property type="entry name" value="RHS repeat-associated core"/>
    <property type="match status" value="1"/>
</dbReference>
<gene>
    <name evidence="3" type="ORF">C4S77_04280</name>
</gene>
<dbReference type="Pfam" id="PF25023">
    <property type="entry name" value="TEN_YD-shell"/>
    <property type="match status" value="1"/>
</dbReference>
<dbReference type="OrthoDB" id="2972467at2"/>
<name>A0A2S8AEK9_9FLAO</name>